<dbReference type="Proteomes" id="UP000239736">
    <property type="component" value="Unassembled WGS sequence"/>
</dbReference>
<dbReference type="AlphaFoldDB" id="A0A2S5JDM2"/>
<evidence type="ECO:0000313" key="1">
    <source>
        <dbReference type="EMBL" id="PPB79529.1"/>
    </source>
</evidence>
<evidence type="ECO:0000313" key="2">
    <source>
        <dbReference type="Proteomes" id="UP000239736"/>
    </source>
</evidence>
<dbReference type="SUPFAM" id="SSF50475">
    <property type="entry name" value="FMN-binding split barrel"/>
    <property type="match status" value="1"/>
</dbReference>
<comment type="caution">
    <text evidence="1">The sequence shown here is derived from an EMBL/GenBank/DDBJ whole genome shotgun (WGS) entry which is preliminary data.</text>
</comment>
<proteinExistence type="predicted"/>
<sequence length="166" mass="18200">MTRQPKLVQPANDAARKLARDLLRKSCSAAIAVPAPDAGPPLIARIAFGLTWDGLPMTLVSGLSQHGRALARDPRASLLIGDPGSKGDPLTHPRLSLRTHAEIISPQDAARHEMRAHWLRSHPKSKLYVDFPDFRFAILRPLDAFLNAGFGKAYELSPEDLKLTDD</sequence>
<dbReference type="OrthoDB" id="9814594at2"/>
<dbReference type="InterPro" id="IPR012349">
    <property type="entry name" value="Split_barrel_FMN-bd"/>
</dbReference>
<reference evidence="1 2" key="1">
    <citation type="submission" date="2018-01" db="EMBL/GenBank/DDBJ databases">
        <title>Genomic Encyclopedia of Archaeal and Bacterial Type Strains, Phase II (KMG-II): from individual species to whole genera.</title>
        <authorList>
            <person name="Goeker M."/>
        </authorList>
    </citation>
    <scope>NUCLEOTIDE SEQUENCE [LARGE SCALE GENOMIC DNA]</scope>
    <source>
        <strain evidence="1 2">DSM 12048</strain>
    </source>
</reference>
<gene>
    <name evidence="1" type="ORF">LV82_02811</name>
</gene>
<accession>A0A2S5JDM2</accession>
<protein>
    <submittedName>
        <fullName evidence="1">Uncharacterized protein</fullName>
    </submittedName>
</protein>
<dbReference type="EMBL" id="PRDS01000012">
    <property type="protein sequence ID" value="PPB79529.1"/>
    <property type="molecule type" value="Genomic_DNA"/>
</dbReference>
<dbReference type="RefSeq" id="WP_104072691.1">
    <property type="nucleotide sequence ID" value="NZ_PRDS01000012.1"/>
</dbReference>
<dbReference type="Gene3D" id="2.30.110.10">
    <property type="entry name" value="Electron Transport, Fmn-binding Protein, Chain A"/>
    <property type="match status" value="1"/>
</dbReference>
<keyword evidence="2" id="KW-1185">Reference proteome</keyword>
<name>A0A2S5JDM2_9RHOB</name>
<organism evidence="1 2">
    <name type="scientific">Albidovulum inexpectatum</name>
    <dbReference type="NCBI Taxonomy" id="196587"/>
    <lineage>
        <taxon>Bacteria</taxon>
        <taxon>Pseudomonadati</taxon>
        <taxon>Pseudomonadota</taxon>
        <taxon>Alphaproteobacteria</taxon>
        <taxon>Rhodobacterales</taxon>
        <taxon>Paracoccaceae</taxon>
        <taxon>Albidovulum</taxon>
    </lineage>
</organism>